<dbReference type="InterPro" id="IPR001387">
    <property type="entry name" value="Cro/C1-type_HTH"/>
</dbReference>
<proteinExistence type="predicted"/>
<dbReference type="CDD" id="cd00093">
    <property type="entry name" value="HTH_XRE"/>
    <property type="match status" value="1"/>
</dbReference>
<dbReference type="EMBL" id="JAUQOO010000017">
    <property type="protein sequence ID" value="MDO7929064.1"/>
    <property type="molecule type" value="Genomic_DNA"/>
</dbReference>
<evidence type="ECO:0000313" key="2">
    <source>
        <dbReference type="EMBL" id="MDO7929064.1"/>
    </source>
</evidence>
<protein>
    <submittedName>
        <fullName evidence="2">Helix-turn-helix transcriptional regulator</fullName>
    </submittedName>
</protein>
<dbReference type="RefSeq" id="WP_005734517.1">
    <property type="nucleotide sequence ID" value="NZ_JAUQOO010000017.1"/>
</dbReference>
<dbReference type="Gene3D" id="1.10.260.40">
    <property type="entry name" value="lambda repressor-like DNA-binding domains"/>
    <property type="match status" value="1"/>
</dbReference>
<accession>A0ABT9CUB5</accession>
<sequence length="152" mass="16446">MALRDGLGVALRAIRSTHALTQTDLGGAAGRSYVQLLEQGRSDVTLGKLESIGKVLDIDPLTLLVLSASVDRDQPLSSVILRIEEELAAFRHAGGLESLADQVNLGPAQVRVEQRESRRASVQECKAAGMTQRQTAEKLQLPKSTVADFWNQ</sequence>
<reference evidence="2 3" key="1">
    <citation type="submission" date="2023-07" db="EMBL/GenBank/DDBJ databases">
        <title>Identification of four novel Pseudomonas species associated with bacterial leaf spot of cucurbits.</title>
        <authorList>
            <person name="Fullem K.R."/>
        </authorList>
    </citation>
    <scope>NUCLEOTIDE SEQUENCE [LARGE SCALE GENOMIC DNA]</scope>
    <source>
        <strain evidence="2 3">KFB 138</strain>
    </source>
</reference>
<dbReference type="PROSITE" id="PS50943">
    <property type="entry name" value="HTH_CROC1"/>
    <property type="match status" value="1"/>
</dbReference>
<dbReference type="SMART" id="SM00530">
    <property type="entry name" value="HTH_XRE"/>
    <property type="match status" value="1"/>
</dbReference>
<evidence type="ECO:0000259" key="1">
    <source>
        <dbReference type="PROSITE" id="PS50943"/>
    </source>
</evidence>
<organism evidence="2 3">
    <name type="scientific">Pseudomonas serbiensis</name>
    <dbReference type="NCBI Taxonomy" id="3064350"/>
    <lineage>
        <taxon>Bacteria</taxon>
        <taxon>Pseudomonadati</taxon>
        <taxon>Pseudomonadota</taxon>
        <taxon>Gammaproteobacteria</taxon>
        <taxon>Pseudomonadales</taxon>
        <taxon>Pseudomonadaceae</taxon>
        <taxon>Pseudomonas</taxon>
    </lineage>
</organism>
<dbReference type="InterPro" id="IPR010982">
    <property type="entry name" value="Lambda_DNA-bd_dom_sf"/>
</dbReference>
<evidence type="ECO:0000313" key="3">
    <source>
        <dbReference type="Proteomes" id="UP001223016"/>
    </source>
</evidence>
<comment type="caution">
    <text evidence="2">The sequence shown here is derived from an EMBL/GenBank/DDBJ whole genome shotgun (WGS) entry which is preliminary data.</text>
</comment>
<gene>
    <name evidence="2" type="ORF">Q6A51_19960</name>
</gene>
<dbReference type="SUPFAM" id="SSF47413">
    <property type="entry name" value="lambda repressor-like DNA-binding domains"/>
    <property type="match status" value="1"/>
</dbReference>
<feature type="domain" description="HTH cro/C1-type" evidence="1">
    <location>
        <begin position="11"/>
        <end position="63"/>
    </location>
</feature>
<name>A0ABT9CUB5_9PSED</name>
<keyword evidence="3" id="KW-1185">Reference proteome</keyword>
<dbReference type="Proteomes" id="UP001223016">
    <property type="component" value="Unassembled WGS sequence"/>
</dbReference>